<dbReference type="Proteomes" id="UP001492380">
    <property type="component" value="Unassembled WGS sequence"/>
</dbReference>
<reference evidence="1 2" key="1">
    <citation type="submission" date="2024-04" db="EMBL/GenBank/DDBJ databases">
        <title>Phyllosticta paracitricarpa is synonymous to the EU quarantine fungus P. citricarpa based on phylogenomic analyses.</title>
        <authorList>
            <consortium name="Lawrence Berkeley National Laboratory"/>
            <person name="Van Ingen-Buijs V.A."/>
            <person name="Van Westerhoven A.C."/>
            <person name="Haridas S."/>
            <person name="Skiadas P."/>
            <person name="Martin F."/>
            <person name="Groenewald J.Z."/>
            <person name="Crous P.W."/>
            <person name="Seidl M.F."/>
        </authorList>
    </citation>
    <scope>NUCLEOTIDE SEQUENCE [LARGE SCALE GENOMIC DNA]</scope>
    <source>
        <strain evidence="1 2">CBS 123374</strain>
    </source>
</reference>
<dbReference type="InterPro" id="IPR012349">
    <property type="entry name" value="Split_barrel_FMN-bd"/>
</dbReference>
<dbReference type="InterPro" id="IPR024747">
    <property type="entry name" value="Pyridox_Oxase-rel"/>
</dbReference>
<gene>
    <name evidence="1" type="ORF">HDK90DRAFT_77913</name>
</gene>
<proteinExistence type="predicted"/>
<evidence type="ECO:0008006" key="3">
    <source>
        <dbReference type="Google" id="ProtNLM"/>
    </source>
</evidence>
<organism evidence="1 2">
    <name type="scientific">Phyllosticta capitalensis</name>
    <dbReference type="NCBI Taxonomy" id="121624"/>
    <lineage>
        <taxon>Eukaryota</taxon>
        <taxon>Fungi</taxon>
        <taxon>Dikarya</taxon>
        <taxon>Ascomycota</taxon>
        <taxon>Pezizomycotina</taxon>
        <taxon>Dothideomycetes</taxon>
        <taxon>Dothideomycetes incertae sedis</taxon>
        <taxon>Botryosphaeriales</taxon>
        <taxon>Phyllostictaceae</taxon>
        <taxon>Phyllosticta</taxon>
    </lineage>
</organism>
<name>A0ABR1YF63_9PEZI</name>
<comment type="caution">
    <text evidence="1">The sequence shown here is derived from an EMBL/GenBank/DDBJ whole genome shotgun (WGS) entry which is preliminary data.</text>
</comment>
<sequence>MGDAAYAKETRNTVRRHRERGIYDYATVHSIVNQTSILHVSFLPTDPSDDPFPTILPMIGTMGLFTQPDNDPGAQPLDLYIHGHSASRLMRLPTAQGLEQIPVCVAATLIDGIKLALTPFNHSCNYRSVVIHGYASIVTDEAEKNWALALITDGLVPNRWDNSRVPPTKAEMTSTTVLKVSVVSASAKVSTGEPGNDRKDLKDESVTSSVWTGVLPVYETIGAPLPSSTNKVAKVPQYLDQWWQSENKKRETYAHGASQPK</sequence>
<dbReference type="SUPFAM" id="SSF50475">
    <property type="entry name" value="FMN-binding split barrel"/>
    <property type="match status" value="1"/>
</dbReference>
<evidence type="ECO:0000313" key="2">
    <source>
        <dbReference type="Proteomes" id="UP001492380"/>
    </source>
</evidence>
<dbReference type="Gene3D" id="2.30.110.10">
    <property type="entry name" value="Electron Transport, Fmn-binding Protein, Chain A"/>
    <property type="match status" value="1"/>
</dbReference>
<dbReference type="PANTHER" id="PTHR34071">
    <property type="entry name" value="5-NITROIMIDAZOLE ANTIBIOTICS RESISTANCE PROTEIN, NIMA-FAMILY-RELATED PROTEIN-RELATED"/>
    <property type="match status" value="1"/>
</dbReference>
<evidence type="ECO:0000313" key="1">
    <source>
        <dbReference type="EMBL" id="KAK8226146.1"/>
    </source>
</evidence>
<dbReference type="EMBL" id="JBBWRZ010000011">
    <property type="protein sequence ID" value="KAK8226146.1"/>
    <property type="molecule type" value="Genomic_DNA"/>
</dbReference>
<keyword evidence="2" id="KW-1185">Reference proteome</keyword>
<dbReference type="PANTHER" id="PTHR34071:SF2">
    <property type="entry name" value="FLAVIN-NUCLEOTIDE-BINDING PROTEIN"/>
    <property type="match status" value="1"/>
</dbReference>
<dbReference type="Pfam" id="PF12900">
    <property type="entry name" value="Pyridox_ox_2"/>
    <property type="match status" value="1"/>
</dbReference>
<accession>A0ABR1YF63</accession>
<protein>
    <recommendedName>
        <fullName evidence="3">Flavin-nucleotide-binding protein</fullName>
    </recommendedName>
</protein>